<evidence type="ECO:0000256" key="1">
    <source>
        <dbReference type="ARBA" id="ARBA00005189"/>
    </source>
</evidence>
<evidence type="ECO:0000313" key="7">
    <source>
        <dbReference type="Proteomes" id="UP000239352"/>
    </source>
</evidence>
<evidence type="ECO:0000256" key="3">
    <source>
        <dbReference type="ARBA" id="ARBA00022679"/>
    </source>
</evidence>
<evidence type="ECO:0000259" key="5">
    <source>
        <dbReference type="Pfam" id="PF08241"/>
    </source>
</evidence>
<dbReference type="Gene3D" id="3.40.50.150">
    <property type="entry name" value="Vaccinia Virus protein VP39"/>
    <property type="match status" value="1"/>
</dbReference>
<keyword evidence="6" id="KW-0830">Ubiquinone</keyword>
<dbReference type="AlphaFoldDB" id="A0A2T0GYM8"/>
<comment type="caution">
    <text evidence="6">The sequence shown here is derived from an EMBL/GenBank/DDBJ whole genome shotgun (WGS) entry which is preliminary data.</text>
</comment>
<reference evidence="6 7" key="1">
    <citation type="submission" date="2018-03" db="EMBL/GenBank/DDBJ databases">
        <title>Actinopolyspora mortivallis from Sahara, screening for active biomolecules.</title>
        <authorList>
            <person name="Selama O."/>
            <person name="Wellington E.M.H."/>
            <person name="Hacene H."/>
        </authorList>
    </citation>
    <scope>NUCLEOTIDE SEQUENCE [LARGE SCALE GENOMIC DNA]</scope>
    <source>
        <strain evidence="6 7">M5A</strain>
    </source>
</reference>
<evidence type="ECO:0000313" key="6">
    <source>
        <dbReference type="EMBL" id="PRW64222.1"/>
    </source>
</evidence>
<dbReference type="PANTHER" id="PTHR44307">
    <property type="entry name" value="PHOSPHOETHANOLAMINE METHYLTRANSFERASE"/>
    <property type="match status" value="1"/>
</dbReference>
<organism evidence="6 7">
    <name type="scientific">Actinopolyspora mortivallis</name>
    <dbReference type="NCBI Taxonomy" id="33906"/>
    <lineage>
        <taxon>Bacteria</taxon>
        <taxon>Bacillati</taxon>
        <taxon>Actinomycetota</taxon>
        <taxon>Actinomycetes</taxon>
        <taxon>Actinopolysporales</taxon>
        <taxon>Actinopolysporaceae</taxon>
        <taxon>Actinopolyspora</taxon>
    </lineage>
</organism>
<comment type="pathway">
    <text evidence="4">Phospholipid metabolism.</text>
</comment>
<dbReference type="CDD" id="cd02440">
    <property type="entry name" value="AdoMet_MTases"/>
    <property type="match status" value="1"/>
</dbReference>
<dbReference type="SUPFAM" id="SSF53335">
    <property type="entry name" value="S-adenosyl-L-methionine-dependent methyltransferases"/>
    <property type="match status" value="1"/>
</dbReference>
<keyword evidence="2 6" id="KW-0489">Methyltransferase</keyword>
<evidence type="ECO:0000256" key="4">
    <source>
        <dbReference type="ARBA" id="ARBA00025707"/>
    </source>
</evidence>
<dbReference type="InterPro" id="IPR029063">
    <property type="entry name" value="SAM-dependent_MTases_sf"/>
</dbReference>
<dbReference type="PANTHER" id="PTHR44307:SF2">
    <property type="entry name" value="PHOSPHOETHANOLAMINE METHYLTRANSFERASE ISOFORM X1"/>
    <property type="match status" value="1"/>
</dbReference>
<dbReference type="GO" id="GO:0008168">
    <property type="term" value="F:methyltransferase activity"/>
    <property type="evidence" value="ECO:0007669"/>
    <property type="project" value="UniProtKB-KW"/>
</dbReference>
<comment type="pathway">
    <text evidence="1">Lipid metabolism.</text>
</comment>
<feature type="domain" description="Methyltransferase type 11" evidence="5">
    <location>
        <begin position="44"/>
        <end position="134"/>
    </location>
</feature>
<gene>
    <name evidence="6" type="ORF">CEP50_06185</name>
</gene>
<dbReference type="GO" id="GO:0032259">
    <property type="term" value="P:methylation"/>
    <property type="evidence" value="ECO:0007669"/>
    <property type="project" value="UniProtKB-KW"/>
</dbReference>
<dbReference type="InterPro" id="IPR013216">
    <property type="entry name" value="Methyltransf_11"/>
</dbReference>
<keyword evidence="3 6" id="KW-0808">Transferase</keyword>
<dbReference type="Proteomes" id="UP000239352">
    <property type="component" value="Unassembled WGS sequence"/>
</dbReference>
<proteinExistence type="predicted"/>
<dbReference type="Pfam" id="PF08241">
    <property type="entry name" value="Methyltransf_11"/>
    <property type="match status" value="1"/>
</dbReference>
<keyword evidence="7" id="KW-1185">Reference proteome</keyword>
<dbReference type="EMBL" id="PVSR01000005">
    <property type="protein sequence ID" value="PRW64222.1"/>
    <property type="molecule type" value="Genomic_DNA"/>
</dbReference>
<dbReference type="InParanoid" id="A0A2T0GYM8"/>
<protein>
    <submittedName>
        <fullName evidence="6">Ubiquinone biosynthesis methyltransferase UbiE</fullName>
    </submittedName>
</protein>
<evidence type="ECO:0000256" key="2">
    <source>
        <dbReference type="ARBA" id="ARBA00022603"/>
    </source>
</evidence>
<dbReference type="RefSeq" id="WP_106112977.1">
    <property type="nucleotide sequence ID" value="NZ_PVSR01000005.1"/>
</dbReference>
<accession>A0A2T0GYM8</accession>
<sequence length="256" mass="28617">MSETNEKAAQDPEVVLGELWQRNYDPTTRQIIEELPIRPHWRCLDVGAGLGSMSYWMAERVPQGSVLAVDTETRHLSGRGFSNLTVRQLDVTEADFEEESFDLILLRSVLAHLGDPEKVLEKAVEWLSPGGWVVAEDFYFLPSEDGPSALNRKVVDAYTGAAAQSGMDMRLGRRLPAMLARTGLDDVETRLRPLGPGQGDRENELMRRRMELQGHPLVENGLLTAEEIAEFNAGLDDPRSRDVTTLLFSVQGRRTT</sequence>
<name>A0A2T0GYM8_ACTMO</name>